<comment type="caution">
    <text evidence="3">The sequence shown here is derived from an EMBL/GenBank/DDBJ whole genome shotgun (WGS) entry which is preliminary data.</text>
</comment>
<protein>
    <recommendedName>
        <fullName evidence="2">Histidine kinase/HSP90-like ATPase domain-containing protein</fullName>
    </recommendedName>
</protein>
<dbReference type="AlphaFoldDB" id="A0A918LNV8"/>
<keyword evidence="4" id="KW-1185">Reference proteome</keyword>
<dbReference type="RefSeq" id="WP_189706997.1">
    <property type="nucleotide sequence ID" value="NZ_BMSA01000001.1"/>
</dbReference>
<proteinExistence type="predicted"/>
<sequence length="144" mass="15436">MSITTSPPVTSQYVVSLPHSRRAPSLARHVSESWLMAVDPVDPVDRVADAVLVVSELVTNAVRHTDDSCVLTLTLRDSRLDIAVADHSEEFPDLCHAQGDERGGFGMQVIRRLGGRIRLVPAIGGKTVHVLVDLSAGPEAPGEP</sequence>
<name>A0A918LNV8_9ACTN</name>
<dbReference type="SUPFAM" id="SSF55874">
    <property type="entry name" value="ATPase domain of HSP90 chaperone/DNA topoisomerase II/histidine kinase"/>
    <property type="match status" value="1"/>
</dbReference>
<gene>
    <name evidence="3" type="ORF">GCM10010226_05390</name>
</gene>
<dbReference type="PANTHER" id="PTHR35526:SF3">
    <property type="entry name" value="ANTI-SIGMA-F FACTOR RSBW"/>
    <property type="match status" value="1"/>
</dbReference>
<dbReference type="Gene3D" id="3.30.565.10">
    <property type="entry name" value="Histidine kinase-like ATPase, C-terminal domain"/>
    <property type="match status" value="1"/>
</dbReference>
<reference evidence="3" key="1">
    <citation type="journal article" date="2014" name="Int. J. Syst. Evol. Microbiol.">
        <title>Complete genome sequence of Corynebacterium casei LMG S-19264T (=DSM 44701T), isolated from a smear-ripened cheese.</title>
        <authorList>
            <consortium name="US DOE Joint Genome Institute (JGI-PGF)"/>
            <person name="Walter F."/>
            <person name="Albersmeier A."/>
            <person name="Kalinowski J."/>
            <person name="Ruckert C."/>
        </authorList>
    </citation>
    <scope>NUCLEOTIDE SEQUENCE</scope>
    <source>
        <strain evidence="3">JCM 4125</strain>
    </source>
</reference>
<dbReference type="PANTHER" id="PTHR35526">
    <property type="entry name" value="ANTI-SIGMA-F FACTOR RSBW-RELATED"/>
    <property type="match status" value="1"/>
</dbReference>
<accession>A0A918LNV8</accession>
<feature type="domain" description="Histidine kinase/HSP90-like ATPase" evidence="2">
    <location>
        <begin position="26"/>
        <end position="116"/>
    </location>
</feature>
<evidence type="ECO:0000256" key="1">
    <source>
        <dbReference type="ARBA" id="ARBA00022527"/>
    </source>
</evidence>
<evidence type="ECO:0000259" key="2">
    <source>
        <dbReference type="Pfam" id="PF13581"/>
    </source>
</evidence>
<keyword evidence="1" id="KW-0723">Serine/threonine-protein kinase</keyword>
<organism evidence="3 4">
    <name type="scientific">Streptomyces phaeofaciens</name>
    <dbReference type="NCBI Taxonomy" id="68254"/>
    <lineage>
        <taxon>Bacteria</taxon>
        <taxon>Bacillati</taxon>
        <taxon>Actinomycetota</taxon>
        <taxon>Actinomycetes</taxon>
        <taxon>Kitasatosporales</taxon>
        <taxon>Streptomycetaceae</taxon>
        <taxon>Streptomyces</taxon>
    </lineage>
</organism>
<dbReference type="Proteomes" id="UP000646776">
    <property type="component" value="Unassembled WGS sequence"/>
</dbReference>
<keyword evidence="1" id="KW-0418">Kinase</keyword>
<evidence type="ECO:0000313" key="4">
    <source>
        <dbReference type="Proteomes" id="UP000646776"/>
    </source>
</evidence>
<keyword evidence="1" id="KW-0808">Transferase</keyword>
<dbReference type="InterPro" id="IPR050267">
    <property type="entry name" value="Anti-sigma-factor_SerPK"/>
</dbReference>
<dbReference type="InterPro" id="IPR003594">
    <property type="entry name" value="HATPase_dom"/>
</dbReference>
<dbReference type="CDD" id="cd16936">
    <property type="entry name" value="HATPase_RsbW-like"/>
    <property type="match status" value="1"/>
</dbReference>
<dbReference type="Pfam" id="PF13581">
    <property type="entry name" value="HATPase_c_2"/>
    <property type="match status" value="1"/>
</dbReference>
<evidence type="ECO:0000313" key="3">
    <source>
        <dbReference type="EMBL" id="GGT32142.1"/>
    </source>
</evidence>
<dbReference type="InterPro" id="IPR036890">
    <property type="entry name" value="HATPase_C_sf"/>
</dbReference>
<dbReference type="EMBL" id="BMSA01000001">
    <property type="protein sequence ID" value="GGT32142.1"/>
    <property type="molecule type" value="Genomic_DNA"/>
</dbReference>
<reference evidence="3" key="2">
    <citation type="submission" date="2020-09" db="EMBL/GenBank/DDBJ databases">
        <authorList>
            <person name="Sun Q."/>
            <person name="Ohkuma M."/>
        </authorList>
    </citation>
    <scope>NUCLEOTIDE SEQUENCE</scope>
    <source>
        <strain evidence="3">JCM 4125</strain>
    </source>
</reference>
<dbReference type="GO" id="GO:0004674">
    <property type="term" value="F:protein serine/threonine kinase activity"/>
    <property type="evidence" value="ECO:0007669"/>
    <property type="project" value="UniProtKB-KW"/>
</dbReference>